<feature type="domain" description="HTH-type transcriptional regulator MT1864/Rv1816-like C-terminal" evidence="3">
    <location>
        <begin position="87"/>
        <end position="187"/>
    </location>
</feature>
<evidence type="ECO:0000256" key="1">
    <source>
        <dbReference type="ARBA" id="ARBA00023015"/>
    </source>
</evidence>
<dbReference type="AlphaFoldDB" id="K2JZ66"/>
<dbReference type="STRING" id="745411.B3C1_13618"/>
<evidence type="ECO:0000313" key="5">
    <source>
        <dbReference type="Proteomes" id="UP000006755"/>
    </source>
</evidence>
<dbReference type="InterPro" id="IPR009057">
    <property type="entry name" value="Homeodomain-like_sf"/>
</dbReference>
<reference evidence="4 5" key="1">
    <citation type="journal article" date="2012" name="J. Bacteriol.">
        <title>Genome Sequence of Gallaecimonas xiamenensis Type Strain 3-C-1.</title>
        <authorList>
            <person name="Lai Q."/>
            <person name="Wang L."/>
            <person name="Wang W."/>
            <person name="Shao Z."/>
        </authorList>
    </citation>
    <scope>NUCLEOTIDE SEQUENCE [LARGE SCALE GENOMIC DNA]</scope>
    <source>
        <strain evidence="4 5">3-C-1</strain>
    </source>
</reference>
<dbReference type="InterPro" id="IPR025996">
    <property type="entry name" value="MT1864/Rv1816-like_C"/>
</dbReference>
<dbReference type="eggNOG" id="COG1309">
    <property type="taxonomic scope" value="Bacteria"/>
</dbReference>
<gene>
    <name evidence="4" type="ORF">B3C1_13618</name>
</gene>
<sequence>MGRRNDHSSEEFDQMVLQAAWGHLQENSADSLSLRKLAGLIGYAPSTLVSTYGSYSLLLLRVNGHTLELLAQALAPDPQLPPREQLLHLALGYLQFARQHPHAFRLVFEHKMPQSQGLPVSFTRQLEGLFGRIEGPLAALQPGLARDHLKLYARTLWASVHGICLLDIDDKLFFEGGDGQAMVATLLGQMLDKEPS</sequence>
<evidence type="ECO:0000313" key="4">
    <source>
        <dbReference type="EMBL" id="EKE70580.1"/>
    </source>
</evidence>
<dbReference type="Proteomes" id="UP000006755">
    <property type="component" value="Unassembled WGS sequence"/>
</dbReference>
<organism evidence="4 5">
    <name type="scientific">Gallaecimonas xiamenensis 3-C-1</name>
    <dbReference type="NCBI Taxonomy" id="745411"/>
    <lineage>
        <taxon>Bacteria</taxon>
        <taxon>Pseudomonadati</taxon>
        <taxon>Pseudomonadota</taxon>
        <taxon>Gammaproteobacteria</taxon>
        <taxon>Enterobacterales</taxon>
        <taxon>Gallaecimonadaceae</taxon>
        <taxon>Gallaecimonas</taxon>
    </lineage>
</organism>
<protein>
    <submittedName>
        <fullName evidence="4">Transcriptional regulator</fullName>
    </submittedName>
</protein>
<dbReference type="SUPFAM" id="SSF46689">
    <property type="entry name" value="Homeodomain-like"/>
    <property type="match status" value="1"/>
</dbReference>
<name>K2JZ66_9GAMM</name>
<keyword evidence="2" id="KW-0804">Transcription</keyword>
<proteinExistence type="predicted"/>
<comment type="caution">
    <text evidence="4">The sequence shown here is derived from an EMBL/GenBank/DDBJ whole genome shotgun (WGS) entry which is preliminary data.</text>
</comment>
<evidence type="ECO:0000256" key="2">
    <source>
        <dbReference type="ARBA" id="ARBA00023163"/>
    </source>
</evidence>
<dbReference type="RefSeq" id="WP_008485520.1">
    <property type="nucleotide sequence ID" value="NZ_AMRI01000020.1"/>
</dbReference>
<dbReference type="EMBL" id="AMRI01000020">
    <property type="protein sequence ID" value="EKE70580.1"/>
    <property type="molecule type" value="Genomic_DNA"/>
</dbReference>
<dbReference type="Gene3D" id="1.10.357.10">
    <property type="entry name" value="Tetracycline Repressor, domain 2"/>
    <property type="match status" value="1"/>
</dbReference>
<dbReference type="Pfam" id="PF13305">
    <property type="entry name" value="TetR_C_33"/>
    <property type="match status" value="1"/>
</dbReference>
<dbReference type="InterPro" id="IPR036271">
    <property type="entry name" value="Tet_transcr_reg_TetR-rel_C_sf"/>
</dbReference>
<accession>K2JZ66</accession>
<keyword evidence="1" id="KW-0805">Transcription regulation</keyword>
<evidence type="ECO:0000259" key="3">
    <source>
        <dbReference type="Pfam" id="PF13305"/>
    </source>
</evidence>
<keyword evidence="5" id="KW-1185">Reference proteome</keyword>
<dbReference type="SUPFAM" id="SSF48498">
    <property type="entry name" value="Tetracyclin repressor-like, C-terminal domain"/>
    <property type="match status" value="1"/>
</dbReference>